<evidence type="ECO:0000256" key="3">
    <source>
        <dbReference type="ARBA" id="ARBA00022692"/>
    </source>
</evidence>
<comment type="subcellular location">
    <subcellularLocation>
        <location evidence="1">Cell membrane</location>
        <topology evidence="1">Single-pass membrane protein</topology>
    </subcellularLocation>
</comment>
<accession>A0ABS1H5E9</accession>
<keyword evidence="4 6" id="KW-1133">Transmembrane helix</keyword>
<dbReference type="EMBL" id="JAEOAH010000006">
    <property type="protein sequence ID" value="MBK3494629.1"/>
    <property type="molecule type" value="Genomic_DNA"/>
</dbReference>
<evidence type="ECO:0000256" key="5">
    <source>
        <dbReference type="ARBA" id="ARBA00023136"/>
    </source>
</evidence>
<feature type="transmembrane region" description="Helical" evidence="6">
    <location>
        <begin position="679"/>
        <end position="699"/>
    </location>
</feature>
<gene>
    <name evidence="7" type="ORF">JFL43_07125</name>
</gene>
<evidence type="ECO:0000313" key="8">
    <source>
        <dbReference type="Proteomes" id="UP000618943"/>
    </source>
</evidence>
<dbReference type="Gene3D" id="2.60.120.260">
    <property type="entry name" value="Galactose-binding domain-like"/>
    <property type="match status" value="2"/>
</dbReference>
<evidence type="ECO:0000256" key="4">
    <source>
        <dbReference type="ARBA" id="ARBA00022989"/>
    </source>
</evidence>
<evidence type="ECO:0000313" key="7">
    <source>
        <dbReference type="EMBL" id="MBK3494629.1"/>
    </source>
</evidence>
<organism evidence="7 8">
    <name type="scientific">Viridibacillus soli</name>
    <dbReference type="NCBI Taxonomy" id="2798301"/>
    <lineage>
        <taxon>Bacteria</taxon>
        <taxon>Bacillati</taxon>
        <taxon>Bacillota</taxon>
        <taxon>Bacilli</taxon>
        <taxon>Bacillales</taxon>
        <taxon>Caryophanaceae</taxon>
        <taxon>Viridibacillus</taxon>
    </lineage>
</organism>
<dbReference type="PANTHER" id="PTHR39083">
    <property type="entry name" value="CYCLIC DI-GMP-BINDING PROTEIN"/>
    <property type="match status" value="1"/>
</dbReference>
<keyword evidence="2" id="KW-1003">Cell membrane</keyword>
<protein>
    <submittedName>
        <fullName evidence="7">Cellulose biosynthesis cyclic di-GMP-binding regulatory protein BcsB</fullName>
    </submittedName>
</protein>
<keyword evidence="3 6" id="KW-0812">Transmembrane</keyword>
<name>A0ABS1H5E9_9BACL</name>
<keyword evidence="8" id="KW-1185">Reference proteome</keyword>
<reference evidence="7 8" key="1">
    <citation type="submission" date="2020-12" db="EMBL/GenBank/DDBJ databases">
        <title>YIM B01967 draft genome.</title>
        <authorList>
            <person name="Yan X."/>
        </authorList>
    </citation>
    <scope>NUCLEOTIDE SEQUENCE [LARGE SCALE GENOMIC DNA]</scope>
    <source>
        <strain evidence="7 8">YIM B01967</strain>
    </source>
</reference>
<dbReference type="Proteomes" id="UP000618943">
    <property type="component" value="Unassembled WGS sequence"/>
</dbReference>
<dbReference type="InterPro" id="IPR018513">
    <property type="entry name" value="Cell_synthase_bac"/>
</dbReference>
<evidence type="ECO:0000256" key="6">
    <source>
        <dbReference type="SAM" id="Phobius"/>
    </source>
</evidence>
<evidence type="ECO:0000256" key="1">
    <source>
        <dbReference type="ARBA" id="ARBA00004162"/>
    </source>
</evidence>
<dbReference type="RefSeq" id="WP_200748459.1">
    <property type="nucleotide sequence ID" value="NZ_JAEOAH010000006.1"/>
</dbReference>
<evidence type="ECO:0000256" key="2">
    <source>
        <dbReference type="ARBA" id="ARBA00022475"/>
    </source>
</evidence>
<comment type="caution">
    <text evidence="7">The sequence shown here is derived from an EMBL/GenBank/DDBJ whole genome shotgun (WGS) entry which is preliminary data.</text>
</comment>
<proteinExistence type="predicted"/>
<dbReference type="PANTHER" id="PTHR39083:SF1">
    <property type="entry name" value="CYCLIC DI-GMP-BINDING PROTEIN"/>
    <property type="match status" value="1"/>
</dbReference>
<keyword evidence="5 6" id="KW-0472">Membrane</keyword>
<sequence length="703" mass="77849">MKQFQLLIACLICIIIVAISPMKSEASTTISVKGLKMTAAEKTDYPQPITNTPITLNGPAGEVTFYYNLVSDVEGKSSNLVLNTENSELLIAPSSISVSIDNKMTKSIALNGDKPLRQMTIPLKGDALKEGTHAVTVKYYGVLKEGICVKQGTSANWLTLNINSYYQLNGLVKNSKMTLGDYPSKFVGSEDKSVYVVIPENASISTLNSALQIVSFLGNQSGKVSTVQIKRESDLNEINGNILFVGLASEFSNANIVRLWQDANIKQSANALNLAIRTLKQDKRQVSALFVTANTAADLEKRVSILTNLQFSNQLGGVDLSVKNLPKKQQTTQNGSATLKQFGVENLTLDSQGVNSSHYYYYAPVNTQLNKASTLSLKLKKSETITSLKEQVELKNDTNVELIVNVNNIPHSVNLRELADSKDGIYTVTVPIDAKAMKDNRLIDLQFQTTGLAVNDPCKSSDEKRWVYIDKESAFTFPVLQDNEAQTGYTFAAFPYPFINNDNTPMIVLPQKKDVPDEQLLNLYHALSKGNQQSNLQLKTADQVTVADVEEEDVIFIGGPNVQPLLQKKVNDLTISYKGEIAELSEEGFVSEAVEQFSWIQKNPWSKDNHSILVIDQQKDKPAYLDEELVNQLANSDEKATIIVQTSNKQFFTNADNVEANEYMNSKTKDSEGNQSISLWWIVAFAGLLLLIGILLWWIKRKK</sequence>